<feature type="domain" description="Myb-like" evidence="5">
    <location>
        <begin position="607"/>
        <end position="681"/>
    </location>
</feature>
<feature type="compositionally biased region" description="Basic and acidic residues" evidence="4">
    <location>
        <begin position="917"/>
        <end position="929"/>
    </location>
</feature>
<dbReference type="SMART" id="SM00717">
    <property type="entry name" value="SANT"/>
    <property type="match status" value="2"/>
</dbReference>
<dbReference type="RefSeq" id="XP_024743964.1">
    <property type="nucleotide sequence ID" value="XM_024873509.1"/>
</dbReference>
<dbReference type="Proteomes" id="UP000235371">
    <property type="component" value="Unassembled WGS sequence"/>
</dbReference>
<feature type="compositionally biased region" description="Acidic residues" evidence="4">
    <location>
        <begin position="1078"/>
        <end position="1089"/>
    </location>
</feature>
<feature type="region of interest" description="Disordered" evidence="4">
    <location>
        <begin position="1"/>
        <end position="124"/>
    </location>
</feature>
<dbReference type="GeneID" id="36581589"/>
<keyword evidence="2" id="KW-0238">DNA-binding</keyword>
<organism evidence="7 8">
    <name type="scientific">Hyaloscypha bicolor E</name>
    <dbReference type="NCBI Taxonomy" id="1095630"/>
    <lineage>
        <taxon>Eukaryota</taxon>
        <taxon>Fungi</taxon>
        <taxon>Dikarya</taxon>
        <taxon>Ascomycota</taxon>
        <taxon>Pezizomycotina</taxon>
        <taxon>Leotiomycetes</taxon>
        <taxon>Helotiales</taxon>
        <taxon>Hyaloscyphaceae</taxon>
        <taxon>Hyaloscypha</taxon>
        <taxon>Hyaloscypha bicolor</taxon>
    </lineage>
</organism>
<feature type="compositionally biased region" description="Acidic residues" evidence="4">
    <location>
        <begin position="1130"/>
        <end position="1148"/>
    </location>
</feature>
<evidence type="ECO:0000259" key="6">
    <source>
        <dbReference type="PROSITE" id="PS51294"/>
    </source>
</evidence>
<evidence type="ECO:0000313" key="8">
    <source>
        <dbReference type="Proteomes" id="UP000235371"/>
    </source>
</evidence>
<evidence type="ECO:0000313" key="7">
    <source>
        <dbReference type="EMBL" id="PMD67060.1"/>
    </source>
</evidence>
<dbReference type="Pfam" id="PF13921">
    <property type="entry name" value="Myb_DNA-bind_6"/>
    <property type="match status" value="1"/>
</dbReference>
<feature type="compositionally biased region" description="Low complexity" evidence="4">
    <location>
        <begin position="824"/>
        <end position="833"/>
    </location>
</feature>
<protein>
    <recommendedName>
        <fullName evidence="9">DNA-binding protein REB1</fullName>
    </recommendedName>
</protein>
<feature type="region of interest" description="Disordered" evidence="4">
    <location>
        <begin position="806"/>
        <end position="1153"/>
    </location>
</feature>
<dbReference type="CDD" id="cd00167">
    <property type="entry name" value="SANT"/>
    <property type="match status" value="2"/>
</dbReference>
<keyword evidence="3" id="KW-0539">Nucleus</keyword>
<dbReference type="SUPFAM" id="SSF46689">
    <property type="entry name" value="Homeodomain-like"/>
    <property type="match status" value="1"/>
</dbReference>
<dbReference type="STRING" id="1095630.A0A2J6TVL1"/>
<feature type="compositionally biased region" description="Basic residues" evidence="4">
    <location>
        <begin position="151"/>
        <end position="167"/>
    </location>
</feature>
<evidence type="ECO:0008006" key="9">
    <source>
        <dbReference type="Google" id="ProtNLM"/>
    </source>
</evidence>
<comment type="subcellular location">
    <subcellularLocation>
        <location evidence="1">Nucleus</location>
    </subcellularLocation>
</comment>
<keyword evidence="8" id="KW-1185">Reference proteome</keyword>
<feature type="region of interest" description="Disordered" evidence="4">
    <location>
        <begin position="289"/>
        <end position="488"/>
    </location>
</feature>
<dbReference type="PROSITE" id="PS50090">
    <property type="entry name" value="MYB_LIKE"/>
    <property type="match status" value="2"/>
</dbReference>
<feature type="compositionally biased region" description="Acidic residues" evidence="4">
    <location>
        <begin position="1016"/>
        <end position="1032"/>
    </location>
</feature>
<dbReference type="PROSITE" id="PS51294">
    <property type="entry name" value="HTH_MYB"/>
    <property type="match status" value="1"/>
</dbReference>
<dbReference type="PANTHER" id="PTHR46380:SF2">
    <property type="entry name" value="CYCLIN-D-BINDING MYB-LIKE TRANSCRIPTION FACTOR 1"/>
    <property type="match status" value="1"/>
</dbReference>
<feature type="compositionally biased region" description="Acidic residues" evidence="4">
    <location>
        <begin position="55"/>
        <end position="67"/>
    </location>
</feature>
<feature type="region of interest" description="Disordered" evidence="4">
    <location>
        <begin position="138"/>
        <end position="231"/>
    </location>
</feature>
<dbReference type="Gene3D" id="1.10.10.60">
    <property type="entry name" value="Homeodomain-like"/>
    <property type="match status" value="2"/>
</dbReference>
<evidence type="ECO:0000256" key="4">
    <source>
        <dbReference type="SAM" id="MobiDB-lite"/>
    </source>
</evidence>
<dbReference type="InterPro" id="IPR001005">
    <property type="entry name" value="SANT/Myb"/>
</dbReference>
<gene>
    <name evidence="7" type="ORF">K444DRAFT_5133</name>
</gene>
<feature type="compositionally biased region" description="Basic and acidic residues" evidence="4">
    <location>
        <begin position="988"/>
        <end position="1015"/>
    </location>
</feature>
<accession>A0A2J6TVL1</accession>
<feature type="domain" description="HTH myb-type" evidence="6">
    <location>
        <begin position="555"/>
        <end position="608"/>
    </location>
</feature>
<dbReference type="InterPro" id="IPR017930">
    <property type="entry name" value="Myb_dom"/>
</dbReference>
<proteinExistence type="predicted"/>
<dbReference type="GO" id="GO:0000976">
    <property type="term" value="F:transcription cis-regulatory region binding"/>
    <property type="evidence" value="ECO:0007669"/>
    <property type="project" value="TreeGrafter"/>
</dbReference>
<feature type="compositionally biased region" description="Basic residues" evidence="4">
    <location>
        <begin position="78"/>
        <end position="94"/>
    </location>
</feature>
<feature type="compositionally biased region" description="Polar residues" evidence="4">
    <location>
        <begin position="465"/>
        <end position="478"/>
    </location>
</feature>
<evidence type="ECO:0000259" key="5">
    <source>
        <dbReference type="PROSITE" id="PS50090"/>
    </source>
</evidence>
<dbReference type="PANTHER" id="PTHR46380">
    <property type="entry name" value="CYCLIN-D-BINDING MYB-LIKE TRANSCRIPTION FACTOR 1"/>
    <property type="match status" value="1"/>
</dbReference>
<name>A0A2J6TVL1_9HELO</name>
<feature type="compositionally biased region" description="Basic and acidic residues" evidence="4">
    <location>
        <begin position="845"/>
        <end position="854"/>
    </location>
</feature>
<reference evidence="7 8" key="1">
    <citation type="submission" date="2016-04" db="EMBL/GenBank/DDBJ databases">
        <title>A degradative enzymes factory behind the ericoid mycorrhizal symbiosis.</title>
        <authorList>
            <consortium name="DOE Joint Genome Institute"/>
            <person name="Martino E."/>
            <person name="Morin E."/>
            <person name="Grelet G."/>
            <person name="Kuo A."/>
            <person name="Kohler A."/>
            <person name="Daghino S."/>
            <person name="Barry K."/>
            <person name="Choi C."/>
            <person name="Cichocki N."/>
            <person name="Clum A."/>
            <person name="Copeland A."/>
            <person name="Hainaut M."/>
            <person name="Haridas S."/>
            <person name="Labutti K."/>
            <person name="Lindquist E."/>
            <person name="Lipzen A."/>
            <person name="Khouja H.-R."/>
            <person name="Murat C."/>
            <person name="Ohm R."/>
            <person name="Olson A."/>
            <person name="Spatafora J."/>
            <person name="Veneault-Fourrey C."/>
            <person name="Henrissat B."/>
            <person name="Grigoriev I."/>
            <person name="Martin F."/>
            <person name="Perotto S."/>
        </authorList>
    </citation>
    <scope>NUCLEOTIDE SEQUENCE [LARGE SCALE GENOMIC DNA]</scope>
    <source>
        <strain evidence="7 8">E</strain>
    </source>
</reference>
<feature type="compositionally biased region" description="Acidic residues" evidence="4">
    <location>
        <begin position="1097"/>
        <end position="1116"/>
    </location>
</feature>
<dbReference type="InterPro" id="IPR009057">
    <property type="entry name" value="Homeodomain-like_sf"/>
</dbReference>
<feature type="compositionally biased region" description="Acidic residues" evidence="4">
    <location>
        <begin position="418"/>
        <end position="429"/>
    </location>
</feature>
<evidence type="ECO:0000256" key="2">
    <source>
        <dbReference type="ARBA" id="ARBA00023125"/>
    </source>
</evidence>
<feature type="compositionally biased region" description="Polar residues" evidence="4">
    <location>
        <begin position="884"/>
        <end position="896"/>
    </location>
</feature>
<dbReference type="InParanoid" id="A0A2J6TVL1"/>
<dbReference type="InterPro" id="IPR051651">
    <property type="entry name" value="DMTF1_DNA-bind_reg"/>
</dbReference>
<sequence>MMRRFMGIIWPSSQPTIKQEAEENEAPDAHEEHEATGNVDMGMEDMIAIAKAQEEGEGNGEGVDEGGDERAVSGTAKAGKKGKKGKKKGGRVRRSKDLLKESEEQGEEQLGGEGANGDVDEEVPELVETVHEAMNATMGANLDVHEYTEKSKKRGGPNGTTKKRKRKSGDSDTPIELEGAVPEEDVSMLVEFKTAENKGKNTRSRNSRGALMEEGANEDEPTQLRSKNNPVQHVPTQDVIAEDGEEFVPADLVGLPNKLRRAKKKAKMSPHKSIEAVIATAAMEDDNDSAAALHRPLTPAHMDHHQTSLNAQEEAVAQLQKGVDRRVSADPEEELETTPKKPSQKALGKRKASDIGVSTSKKRKTQKDRAAGAPELMSFGFSVSSEPQRRATPMFTPINGPRASILPPSDQRPPVDPLADDDSDDDEYVPEPAVPKSSERKKKRRLPVGDYEANPKTPQKKGPRNSKTPKSASKTSQPRAPATTGRGRLSIGEIEAITTAVETYSYQNDLTQVEINDLIQKGAKTDDLGLWKHIYEEVPNIPRRQIQQLCRRKFHNFEARGSWTDEQDQELREAYEKHPNKWKQIGETVHRFPEDCRDRWRNYLVCGDNMRKDAWDKEEEERFKEVVQECIEMVREMKRVSTDPRDKAKSDDSLVDWNVVSQKMDHTRSRLQCINKWKKIKDREEVVVDDPVLAKPISETWRIEEAEHVARKMKAKEKLLLLYSVRESGAGREGKIPWKRVQEDVPGKPRKMAMRVAFRQMRQHIEDNEDMALQDIVDVLIDAFEASVPSEPPGFDDDFERFRSSQKVLSKKKKNKSKDEVEVESSSDGNSEGPNTITKPKRKTRLSEKYVVDKDNEEDDIWATPRDEQPSTSNSKRRKTSSSLQAEGNQAGSSVTKNKRKLRERMKSIGQSQGQSQERDDQRDSEVSDVHTALETLKTGNSRARRAAAKEATKSKSNPFRSDERVVENDEEEQPRNEQPYAVRAAKAKHDPSLGKRFPSEERGVESDEEGRPASDEEQSSNDAIEVDEQPAVDEKGRPVIEEEQSANEDMAVHVEESILDEELQYEEPIANGKPIENEEEQSADEEEPPVNSELSENGEEPSVNEDLEADEDEMDLDRHDTTIVPEVSGADEEELLADEETPSENEDESRTKKRIQIIMTMRALIWMQRASSLQMKSLLRMENLLRMACIMRLRIKARTRRPTSTDSKKT</sequence>
<dbReference type="OrthoDB" id="39591at2759"/>
<evidence type="ECO:0000256" key="1">
    <source>
        <dbReference type="ARBA" id="ARBA00004123"/>
    </source>
</evidence>
<dbReference type="GO" id="GO:0005634">
    <property type="term" value="C:nucleus"/>
    <property type="evidence" value="ECO:0007669"/>
    <property type="project" value="UniProtKB-SubCell"/>
</dbReference>
<dbReference type="AlphaFoldDB" id="A0A2J6TVL1"/>
<evidence type="ECO:0000256" key="3">
    <source>
        <dbReference type="ARBA" id="ARBA00023242"/>
    </source>
</evidence>
<dbReference type="EMBL" id="KZ613740">
    <property type="protein sequence ID" value="PMD67060.1"/>
    <property type="molecule type" value="Genomic_DNA"/>
</dbReference>
<dbReference type="GO" id="GO:0003700">
    <property type="term" value="F:DNA-binding transcription factor activity"/>
    <property type="evidence" value="ECO:0007669"/>
    <property type="project" value="TreeGrafter"/>
</dbReference>
<feature type="domain" description="Myb-like" evidence="5">
    <location>
        <begin position="560"/>
        <end position="604"/>
    </location>
</feature>